<proteinExistence type="predicted"/>
<gene>
    <name evidence="5" type="ORF">M4V62_43295</name>
</gene>
<dbReference type="PANTHER" id="PTHR13789:SF309">
    <property type="entry name" value="PUTATIVE (AFU_ORTHOLOGUE AFUA_6G14510)-RELATED"/>
    <property type="match status" value="1"/>
</dbReference>
<name>A0ABY4Q9Y7_9ACTN</name>
<evidence type="ECO:0000313" key="5">
    <source>
        <dbReference type="EMBL" id="UQT61962.1"/>
    </source>
</evidence>
<evidence type="ECO:0000259" key="4">
    <source>
        <dbReference type="Pfam" id="PF01266"/>
    </source>
</evidence>
<feature type="domain" description="FAD dependent oxidoreductase" evidence="4">
    <location>
        <begin position="5"/>
        <end position="52"/>
    </location>
</feature>
<geneLocation type="plasmid" evidence="5 6">
    <name>p1</name>
</geneLocation>
<dbReference type="Proteomes" id="UP000829992">
    <property type="component" value="Plasmid p1"/>
</dbReference>
<dbReference type="SUPFAM" id="SSF51905">
    <property type="entry name" value="FAD/NAD(P)-binding domain"/>
    <property type="match status" value="1"/>
</dbReference>
<evidence type="ECO:0000256" key="1">
    <source>
        <dbReference type="ARBA" id="ARBA00023002"/>
    </source>
</evidence>
<keyword evidence="2" id="KW-0503">Monooxygenase</keyword>
<dbReference type="EMBL" id="CP097290">
    <property type="protein sequence ID" value="UQT61962.1"/>
    <property type="molecule type" value="Genomic_DNA"/>
</dbReference>
<keyword evidence="6" id="KW-1185">Reference proteome</keyword>
<dbReference type="InterPro" id="IPR006076">
    <property type="entry name" value="FAD-dep_OxRdtase"/>
</dbReference>
<accession>A0ABY4Q9Y7</accession>
<organism evidence="5 6">
    <name type="scientific">Streptomyces durmitorensis</name>
    <dbReference type="NCBI Taxonomy" id="319947"/>
    <lineage>
        <taxon>Bacteria</taxon>
        <taxon>Bacillati</taxon>
        <taxon>Actinomycetota</taxon>
        <taxon>Actinomycetes</taxon>
        <taxon>Kitasatosporales</taxon>
        <taxon>Streptomycetaceae</taxon>
        <taxon>Streptomyces</taxon>
    </lineage>
</organism>
<sequence length="460" mass="49458">MSARTVVMGGGISGLSVALLLARRGFEVTVLERDQAPPGDLAAIGDWHRPGAPQTRQLHTFLGLFRQHLRTHLPDVYEDLLANGAEEVSIATPDGTTPAGAEDLAVLASRRPTVEWALERALRREAGVEIQYGTSVRRAEVKDGRITGVRVRGGVVDADVLLDAAGRRSPLRDDFTVLEGDEDCGVVYNTRFYRLLDGVPRPPLKRGVTTMVAGDGFGGGLFYHDNRTFAIGIGRLPDDNDLKALREAEAFDQVTALFPEFEPWLRPDVSEVLTEVVPMAGLRNTLRGLAPGAPVGYGVLGDALCTTDPAFGRGASVALHQAVLLAEAFAADPGALPGLVRDVTARAQAWVRPWFDDSVQADVARTRLWQAVADGHQLPQGAGMAVPPVSLFSLMDAGEHDLHLWQAAQRVAGLLAPVDSLDTPENRRRLQEVWASGRRPQAPSGPSRADLVEVLSASSR</sequence>
<dbReference type="InterPro" id="IPR036188">
    <property type="entry name" value="FAD/NAD-bd_sf"/>
</dbReference>
<keyword evidence="5" id="KW-0614">Plasmid</keyword>
<evidence type="ECO:0000256" key="2">
    <source>
        <dbReference type="ARBA" id="ARBA00023033"/>
    </source>
</evidence>
<dbReference type="RefSeq" id="WP_249593268.1">
    <property type="nucleotide sequence ID" value="NZ_BAAAQL010000021.1"/>
</dbReference>
<dbReference type="InterPro" id="IPR050493">
    <property type="entry name" value="FAD-dep_Monooxygenase_BioMet"/>
</dbReference>
<feature type="region of interest" description="Disordered" evidence="3">
    <location>
        <begin position="434"/>
        <end position="460"/>
    </location>
</feature>
<protein>
    <submittedName>
        <fullName evidence="5">NAD(P)/FAD-dependent oxidoreductase</fullName>
    </submittedName>
</protein>
<dbReference type="PRINTS" id="PR00420">
    <property type="entry name" value="RNGMNOXGNASE"/>
</dbReference>
<dbReference type="Gene3D" id="3.50.50.60">
    <property type="entry name" value="FAD/NAD(P)-binding domain"/>
    <property type="match status" value="1"/>
</dbReference>
<dbReference type="Pfam" id="PF01266">
    <property type="entry name" value="DAO"/>
    <property type="match status" value="1"/>
</dbReference>
<keyword evidence="1" id="KW-0560">Oxidoreductase</keyword>
<evidence type="ECO:0000256" key="3">
    <source>
        <dbReference type="SAM" id="MobiDB-lite"/>
    </source>
</evidence>
<dbReference type="PANTHER" id="PTHR13789">
    <property type="entry name" value="MONOOXYGENASE"/>
    <property type="match status" value="1"/>
</dbReference>
<reference evidence="5 6" key="1">
    <citation type="submission" date="2022-05" db="EMBL/GenBank/DDBJ databases">
        <authorList>
            <person name="Zhou X."/>
            <person name="Li K."/>
            <person name="Man Y."/>
        </authorList>
    </citation>
    <scope>NUCLEOTIDE SEQUENCE [LARGE SCALE GENOMIC DNA]</scope>
    <source>
        <strain evidence="5 6">MS405</strain>
        <plasmid evidence="5 6">p1</plasmid>
    </source>
</reference>
<evidence type="ECO:0000313" key="6">
    <source>
        <dbReference type="Proteomes" id="UP000829992"/>
    </source>
</evidence>